<dbReference type="EMBL" id="CAKXAJ010026167">
    <property type="protein sequence ID" value="CAH2260473.1"/>
    <property type="molecule type" value="Genomic_DNA"/>
</dbReference>
<dbReference type="Proteomes" id="UP000838756">
    <property type="component" value="Unassembled WGS sequence"/>
</dbReference>
<organism evidence="1 2">
    <name type="scientific">Pararge aegeria aegeria</name>
    <dbReference type="NCBI Taxonomy" id="348720"/>
    <lineage>
        <taxon>Eukaryota</taxon>
        <taxon>Metazoa</taxon>
        <taxon>Ecdysozoa</taxon>
        <taxon>Arthropoda</taxon>
        <taxon>Hexapoda</taxon>
        <taxon>Insecta</taxon>
        <taxon>Pterygota</taxon>
        <taxon>Neoptera</taxon>
        <taxon>Endopterygota</taxon>
        <taxon>Lepidoptera</taxon>
        <taxon>Glossata</taxon>
        <taxon>Ditrysia</taxon>
        <taxon>Papilionoidea</taxon>
        <taxon>Nymphalidae</taxon>
        <taxon>Satyrinae</taxon>
        <taxon>Satyrini</taxon>
        <taxon>Parargina</taxon>
        <taxon>Pararge</taxon>
    </lineage>
</organism>
<evidence type="ECO:0000313" key="2">
    <source>
        <dbReference type="Proteomes" id="UP000838756"/>
    </source>
</evidence>
<sequence length="83" mass="9209">MYLNICGGRSEYSCQERFASRGCRTRRLRVYNGERVAALCVLLLPCTAIAIPSTQCGDNGQTLPLREAFSTAVDSYRLLMNVS</sequence>
<name>A0A8S4SDB4_9NEOP</name>
<dbReference type="AlphaFoldDB" id="A0A8S4SDB4"/>
<gene>
    <name evidence="1" type="primary">jg18237</name>
    <name evidence="1" type="ORF">PAEG_LOCUS23728</name>
</gene>
<reference evidence="1" key="1">
    <citation type="submission" date="2022-03" db="EMBL/GenBank/DDBJ databases">
        <authorList>
            <person name="Lindestad O."/>
        </authorList>
    </citation>
    <scope>NUCLEOTIDE SEQUENCE</scope>
</reference>
<keyword evidence="2" id="KW-1185">Reference proteome</keyword>
<accession>A0A8S4SDB4</accession>
<comment type="caution">
    <text evidence="1">The sequence shown here is derived from an EMBL/GenBank/DDBJ whole genome shotgun (WGS) entry which is preliminary data.</text>
</comment>
<proteinExistence type="predicted"/>
<protein>
    <submittedName>
        <fullName evidence="1">Jg18237 protein</fullName>
    </submittedName>
</protein>
<evidence type="ECO:0000313" key="1">
    <source>
        <dbReference type="EMBL" id="CAH2260473.1"/>
    </source>
</evidence>